<dbReference type="Proteomes" id="UP001246690">
    <property type="component" value="Chromosome"/>
</dbReference>
<accession>A0ABY9S935</accession>
<dbReference type="InterPro" id="IPR025543">
    <property type="entry name" value="Dodecin-like"/>
</dbReference>
<evidence type="ECO:0000313" key="4">
    <source>
        <dbReference type="EMBL" id="WMY72966.1"/>
    </source>
</evidence>
<evidence type="ECO:0000259" key="3">
    <source>
        <dbReference type="Pfam" id="PF07338"/>
    </source>
</evidence>
<evidence type="ECO:0000313" key="5">
    <source>
        <dbReference type="Proteomes" id="UP001246690"/>
    </source>
</evidence>
<evidence type="ECO:0000256" key="1">
    <source>
        <dbReference type="ARBA" id="ARBA00022729"/>
    </source>
</evidence>
<dbReference type="EMBL" id="CP133838">
    <property type="protein sequence ID" value="WMY72966.1"/>
    <property type="molecule type" value="Genomic_DNA"/>
</dbReference>
<feature type="chain" id="PRO_5045662821" evidence="2">
    <location>
        <begin position="22"/>
        <end position="101"/>
    </location>
</feature>
<evidence type="ECO:0000256" key="2">
    <source>
        <dbReference type="SAM" id="SignalP"/>
    </source>
</evidence>
<gene>
    <name evidence="4" type="ORF">RHD99_16010</name>
</gene>
<dbReference type="InterPro" id="IPR010854">
    <property type="entry name" value="YdgH/BhsA/McbA-like_dom"/>
</dbReference>
<dbReference type="Pfam" id="PF07338">
    <property type="entry name" value="YdgH_BhsA-like"/>
    <property type="match status" value="1"/>
</dbReference>
<keyword evidence="1 2" id="KW-0732">Signal</keyword>
<dbReference type="RefSeq" id="WP_183272978.1">
    <property type="nucleotide sequence ID" value="NZ_CP133838.1"/>
</dbReference>
<feature type="domain" description="YdgH/BhsA/McbA-like" evidence="3">
    <location>
        <begin position="51"/>
        <end position="101"/>
    </location>
</feature>
<proteinExistence type="predicted"/>
<keyword evidence="5" id="KW-1185">Reference proteome</keyword>
<organism evidence="4 5">
    <name type="scientific">Buttiauxella selenatireducens</name>
    <dbReference type="NCBI Taxonomy" id="3073902"/>
    <lineage>
        <taxon>Bacteria</taxon>
        <taxon>Pseudomonadati</taxon>
        <taxon>Pseudomonadota</taxon>
        <taxon>Gammaproteobacteria</taxon>
        <taxon>Enterobacterales</taxon>
        <taxon>Enterobacteriaceae</taxon>
        <taxon>Buttiauxella</taxon>
    </lineage>
</organism>
<dbReference type="SUPFAM" id="SSF159871">
    <property type="entry name" value="YdgH-like"/>
    <property type="match status" value="1"/>
</dbReference>
<name>A0ABY9S935_9ENTR</name>
<dbReference type="InterPro" id="IPR036275">
    <property type="entry name" value="YdgH-like_sf"/>
</dbReference>
<dbReference type="Gene3D" id="3.30.1660.10">
    <property type="entry name" value="Flavin-binding protein dodecin"/>
    <property type="match status" value="1"/>
</dbReference>
<protein>
    <submittedName>
        <fullName evidence="4">DUF1471 domain-containing protein</fullName>
    </submittedName>
</protein>
<reference evidence="4 5" key="1">
    <citation type="submission" date="2023-09" db="EMBL/GenBank/DDBJ databases">
        <title>Buttiauxella selenatireducens sp. nov., isolated from the rhizosphere of Cardamine hupingshanesis.</title>
        <authorList>
            <person name="Zhang S."/>
            <person name="Xu Z."/>
            <person name="Wang H."/>
            <person name="Guo Y."/>
        </authorList>
    </citation>
    <scope>NUCLEOTIDE SEQUENCE [LARGE SCALE GENOMIC DNA]</scope>
    <source>
        <strain evidence="4 5">R73</strain>
    </source>
</reference>
<sequence>MKRIAVATALFMAAGSFSAFAATTSEMAPAQAKEITKVALKKAKEDMMGHKKVGTISGSASTSDDLDAKFARAATEMGAKYFVITSLNTHTEAYGTADLYN</sequence>
<feature type="signal peptide" evidence="2">
    <location>
        <begin position="1"/>
        <end position="21"/>
    </location>
</feature>